<evidence type="ECO:0000256" key="2">
    <source>
        <dbReference type="ARBA" id="ARBA00023002"/>
    </source>
</evidence>
<dbReference type="EMBL" id="CP004394">
    <property type="protein sequence ID" value="AJE49123.1"/>
    <property type="molecule type" value="Genomic_DNA"/>
</dbReference>
<dbReference type="GO" id="GO:0016491">
    <property type="term" value="F:oxidoreductase activity"/>
    <property type="evidence" value="ECO:0007669"/>
    <property type="project" value="UniProtKB-KW"/>
</dbReference>
<dbReference type="InterPro" id="IPR036291">
    <property type="entry name" value="NAD(P)-bd_dom_sf"/>
</dbReference>
<organism evidence="4 5">
    <name type="scientific">Celeribacter indicus</name>
    <dbReference type="NCBI Taxonomy" id="1208324"/>
    <lineage>
        <taxon>Bacteria</taxon>
        <taxon>Pseudomonadati</taxon>
        <taxon>Pseudomonadota</taxon>
        <taxon>Alphaproteobacteria</taxon>
        <taxon>Rhodobacterales</taxon>
        <taxon>Roseobacteraceae</taxon>
        <taxon>Celeribacter</taxon>
    </lineage>
</organism>
<dbReference type="InterPro" id="IPR002347">
    <property type="entry name" value="SDR_fam"/>
</dbReference>
<dbReference type="PROSITE" id="PS00061">
    <property type="entry name" value="ADH_SHORT"/>
    <property type="match status" value="1"/>
</dbReference>
<dbReference type="PRINTS" id="PR00080">
    <property type="entry name" value="SDRFAMILY"/>
</dbReference>
<dbReference type="AlphaFoldDB" id="A0A0B5E0A2"/>
<dbReference type="PRINTS" id="PR00081">
    <property type="entry name" value="GDHRDH"/>
</dbReference>
<proteinExistence type="inferred from homology"/>
<dbReference type="KEGG" id="cid:P73_4408"/>
<comment type="similarity">
    <text evidence="1 3">Belongs to the short-chain dehydrogenases/reductases (SDR) family.</text>
</comment>
<dbReference type="InterPro" id="IPR020904">
    <property type="entry name" value="Sc_DH/Rdtase_CS"/>
</dbReference>
<dbReference type="PANTHER" id="PTHR43976">
    <property type="entry name" value="SHORT CHAIN DEHYDROGENASE"/>
    <property type="match status" value="1"/>
</dbReference>
<dbReference type="RefSeq" id="WP_043872118.1">
    <property type="nucleotide sequence ID" value="NZ_CP004394.1"/>
</dbReference>
<dbReference type="Proteomes" id="UP000031521">
    <property type="component" value="Plasmid pP73A"/>
</dbReference>
<protein>
    <submittedName>
        <fullName evidence="4">Oxidoreductase</fullName>
    </submittedName>
</protein>
<geneLocation type="plasmid" evidence="4 5">
    <name>pP73A</name>
</geneLocation>
<reference evidence="4 5" key="1">
    <citation type="journal article" date="2014" name="Int. J. Syst. Evol. Microbiol.">
        <title>Celeribacter indicus sp. nov., a polycyclic aromatic hydrocarbon-degrading bacterium from deep-sea sediment and reclassification of Huaishuia halophila as Celeribacter halophilus comb. nov.</title>
        <authorList>
            <person name="Lai Q."/>
            <person name="Cao J."/>
            <person name="Yuan J."/>
            <person name="Li F."/>
            <person name="Shao Z."/>
        </authorList>
    </citation>
    <scope>NUCLEOTIDE SEQUENCE [LARGE SCALE GENOMIC DNA]</scope>
    <source>
        <strain evidence="4">P73</strain>
        <plasmid evidence="5">Plasmid pP73A</plasmid>
    </source>
</reference>
<evidence type="ECO:0000256" key="1">
    <source>
        <dbReference type="ARBA" id="ARBA00006484"/>
    </source>
</evidence>
<dbReference type="Gene3D" id="3.40.50.720">
    <property type="entry name" value="NAD(P)-binding Rossmann-like Domain"/>
    <property type="match status" value="1"/>
</dbReference>
<dbReference type="InterPro" id="IPR051911">
    <property type="entry name" value="SDR_oxidoreductase"/>
</dbReference>
<keyword evidence="2" id="KW-0560">Oxidoreductase</keyword>
<evidence type="ECO:0000313" key="5">
    <source>
        <dbReference type="Proteomes" id="UP000031521"/>
    </source>
</evidence>
<dbReference type="OrthoDB" id="9793825at2"/>
<dbReference type="CDD" id="cd05374">
    <property type="entry name" value="17beta-HSD-like_SDR_c"/>
    <property type="match status" value="1"/>
</dbReference>
<dbReference type="NCBIfam" id="NF004824">
    <property type="entry name" value="PRK06180.1"/>
    <property type="match status" value="1"/>
</dbReference>
<dbReference type="SUPFAM" id="SSF51735">
    <property type="entry name" value="NAD(P)-binding Rossmann-fold domains"/>
    <property type="match status" value="1"/>
</dbReference>
<keyword evidence="4" id="KW-0614">Plasmid</keyword>
<dbReference type="HOGENOM" id="CLU_010194_2_9_5"/>
<dbReference type="Pfam" id="PF00106">
    <property type="entry name" value="adh_short"/>
    <property type="match status" value="1"/>
</dbReference>
<evidence type="ECO:0000313" key="4">
    <source>
        <dbReference type="EMBL" id="AJE49123.1"/>
    </source>
</evidence>
<keyword evidence="5" id="KW-1185">Reference proteome</keyword>
<accession>A0A0B5E0A2</accession>
<name>A0A0B5E0A2_9RHOB</name>
<gene>
    <name evidence="4" type="ORF">P73_4408</name>
</gene>
<evidence type="ECO:0000256" key="3">
    <source>
        <dbReference type="RuleBase" id="RU000363"/>
    </source>
</evidence>
<dbReference type="PANTHER" id="PTHR43976:SF16">
    <property type="entry name" value="SHORT-CHAIN DEHYDROGENASE_REDUCTASE FAMILY PROTEIN"/>
    <property type="match status" value="1"/>
</dbReference>
<sequence length="282" mass="30340">MAHSKQKTWLITGADKGLGFQTARSALERGDTVVVTVLAGDGEHELAAAYPDRLRAYHLDARDHARIGPVVAKAEADFGGIDVLVNNAGYGLVALAEATGAEKYRNLFEVNFFGLVEMTRAVLPVMRRQRAGHVINLSSYGGFIGTPGFSFYAASKFAVEGYSESLSREVGHLGIHVTLIEPGGFRSDFAGPSLVQEINTLGEDYAEVASIVADYSARRHGKQPNDPELFGEALCALADAEKPPLRLPLGEDAHGAISADLKAVAEELERWKDLSFSTTRPI</sequence>